<sequence>MPCISDDYQVGNIFWAKVGSHPWWPCMVYHSPDGNSYVKEKGRSFIYHVQFLGPLVERAWVSANNLIPFFGKKKFDEFVQEKLRTCKDRSERVKYDSKSVSSSKSIWVQSWKEAEVAMSLTLDERVERFGRISVKQKSRRLDKAEEGELLELMSNVPLTIEEEAESLATFLKDEMEVRMLKNPDLDKKTLEDELRTQWPALDIAGKRKYLRDQLGIFDDPLQRLEKSRKCKEATISRINEPTTKHADRNSKSSRKSESKKQQSDTQEFDIEIHRLIVSPAQYRLQPVCPVCEVYSSAPGQMFQCQGPCGRIVHPHCMRYKTPPPSDNSRPEKFRCPQCLIGEFLCSICGKPRETGSKDGAGQLYACQVINCSRHFHRDCLLGWPGILTRPSDSAAARTTTFQILRCPAHTCNTCYLESHETDSHCLKKPGFNDGPFLECVRHFDEPLLTLTNFKTQHPNWCFHCYKSAPERIECQLCPTTYHKDCLQPSFGVLTDDKFVCRSCRRGVFPRYAQIVWVKIPQFRWWPCEIIHARNAPINILNMAHPEGSFPVHFLGSDEYQWISRNRVFPYEIGLQTTAAKDTSGSSKIEKAFSRSLHRAPKAHALYVNHVLKQGLPLMSMHAEQLPENELLSLNTLHVNTVIDPNIEDNQLSCVLNSFTLIENNVYTDENLIENIKKSYESLTLCSCKSSAVMSTDTAASSSWCLTNNECHHFLSRVECQPHICSFHETDCGNRRFNLLKNASCITAPTAKQGDKYAFNVIRTINRGYGLKTLTSFQQGDLVMEYSGEVIDITEANRRIVEALGPNALSNISSSRKGFHPLSETYLARFSSHLNLVLDSGTKGNLSRFINHACEPNLFPECWTVDGYPRLGLFACRFIEANEELTINYIAAQFLSTGLMAASCICLCGADTCISSLRLPISFQSYEEVVSDTSQNLHLTEKRKPKRFDESTLPLEASSLSTPTSKSPPLTKTCEAPTRSVTSLLAAAASQLTTTLRDRLPLISPATMAARAAQSSSFSSSKKILDKNHIVQTKVEDNSESNLIGFNPALHEDFCYRCGDGGELILCDKSTCSKSYHLNCLGLSVPPLGIWYCPWHYCDLCGHPSNHLCWRCPNSYCEEHANHNCIQVDTLDSERWKLAKSSLNNVTNSSIVFSVRWICSDHFGLKIYGPDYRPVLCSDSNLSTKKVAANKNLDKMTDEDKQNGGDTNVVKCPISKEKEVEDIVPKTPDVNVSKVSTVLDNCITTPAVTPTTTVINSNNNDQKLEPRRLEPLKVTLKRRLKAELAAKENNSIAHLNNENSVSNDLLNVTCSSTNNGTVTNTLSGSSHNVGPRKRPAINNPLTDKKRTRLSRDNASK</sequence>
<dbReference type="SUPFAM" id="SSF82199">
    <property type="entry name" value="SET domain"/>
    <property type="match status" value="1"/>
</dbReference>
<keyword evidence="9" id="KW-0862">Zinc</keyword>
<feature type="region of interest" description="Disordered" evidence="13">
    <location>
        <begin position="1316"/>
        <end position="1355"/>
    </location>
</feature>
<dbReference type="InterPro" id="IPR001965">
    <property type="entry name" value="Znf_PHD"/>
</dbReference>
<evidence type="ECO:0000256" key="13">
    <source>
        <dbReference type="SAM" id="MobiDB-lite"/>
    </source>
</evidence>
<reference evidence="18 19" key="1">
    <citation type="submission" date="2019-03" db="EMBL/GenBank/DDBJ databases">
        <title>An improved genome assembly of the fluke Schistosoma japonicum.</title>
        <authorList>
            <person name="Hu W."/>
            <person name="Luo F."/>
            <person name="Yin M."/>
            <person name="Mo X."/>
            <person name="Sun C."/>
            <person name="Wu Q."/>
            <person name="Zhu B."/>
            <person name="Xiang M."/>
            <person name="Wang J."/>
            <person name="Wang Y."/>
            <person name="Zhang T."/>
            <person name="Xu B."/>
            <person name="Zheng H."/>
            <person name="Feng Z."/>
        </authorList>
    </citation>
    <scope>NUCLEOTIDE SEQUENCE [LARGE SCALE GENOMIC DNA]</scope>
    <source>
        <strain evidence="18">HuSjv2</strain>
        <tissue evidence="18">Worms</tissue>
    </source>
</reference>
<keyword evidence="6" id="KW-0949">S-adenosyl-L-methionine</keyword>
<evidence type="ECO:0000256" key="3">
    <source>
        <dbReference type="ARBA" id="ARBA00022454"/>
    </source>
</evidence>
<dbReference type="SMART" id="SM00317">
    <property type="entry name" value="SET"/>
    <property type="match status" value="1"/>
</dbReference>
<dbReference type="PROSITE" id="PS50280">
    <property type="entry name" value="SET"/>
    <property type="match status" value="1"/>
</dbReference>
<dbReference type="GO" id="GO:0008270">
    <property type="term" value="F:zinc ion binding"/>
    <property type="evidence" value="ECO:0007669"/>
    <property type="project" value="UniProtKB-KW"/>
</dbReference>
<dbReference type="EMBL" id="SKCS01000029">
    <property type="protein sequence ID" value="TNN20286.1"/>
    <property type="molecule type" value="Genomic_DNA"/>
</dbReference>
<evidence type="ECO:0000256" key="7">
    <source>
        <dbReference type="ARBA" id="ARBA00022723"/>
    </source>
</evidence>
<dbReference type="GO" id="GO:0042054">
    <property type="term" value="F:histone methyltransferase activity"/>
    <property type="evidence" value="ECO:0007669"/>
    <property type="project" value="InterPro"/>
</dbReference>
<evidence type="ECO:0000259" key="16">
    <source>
        <dbReference type="PROSITE" id="PS50812"/>
    </source>
</evidence>
<dbReference type="Pfam" id="PF22908">
    <property type="entry name" value="PHD_NSD"/>
    <property type="match status" value="1"/>
</dbReference>
<keyword evidence="7" id="KW-0479">Metal-binding</keyword>
<dbReference type="STRING" id="6182.A0A4Z2DUT0"/>
<proteinExistence type="predicted"/>
<dbReference type="InterPro" id="IPR019787">
    <property type="entry name" value="Znf_PHD-finger"/>
</dbReference>
<dbReference type="InterPro" id="IPR006560">
    <property type="entry name" value="AWS_dom"/>
</dbReference>
<dbReference type="InterPro" id="IPR046341">
    <property type="entry name" value="SET_dom_sf"/>
</dbReference>
<dbReference type="CDD" id="cd10531">
    <property type="entry name" value="SET_SETD2-like"/>
    <property type="match status" value="1"/>
</dbReference>
<keyword evidence="19" id="KW-1185">Reference proteome</keyword>
<evidence type="ECO:0000259" key="15">
    <source>
        <dbReference type="PROSITE" id="PS50280"/>
    </source>
</evidence>
<keyword evidence="4 18" id="KW-0489">Methyltransferase</keyword>
<feature type="compositionally biased region" description="Basic and acidic residues" evidence="13">
    <location>
        <begin position="242"/>
        <end position="262"/>
    </location>
</feature>
<feature type="compositionally biased region" description="Polar residues" evidence="13">
    <location>
        <begin position="1316"/>
        <end position="1327"/>
    </location>
</feature>
<evidence type="ECO:0000256" key="4">
    <source>
        <dbReference type="ARBA" id="ARBA00022603"/>
    </source>
</evidence>
<dbReference type="GO" id="GO:0005694">
    <property type="term" value="C:chromosome"/>
    <property type="evidence" value="ECO:0007669"/>
    <property type="project" value="UniProtKB-SubCell"/>
</dbReference>
<dbReference type="PROSITE" id="PS51215">
    <property type="entry name" value="AWS"/>
    <property type="match status" value="1"/>
</dbReference>
<dbReference type="GO" id="GO:0032259">
    <property type="term" value="P:methylation"/>
    <property type="evidence" value="ECO:0007669"/>
    <property type="project" value="UniProtKB-KW"/>
</dbReference>
<evidence type="ECO:0000256" key="12">
    <source>
        <dbReference type="PROSITE-ProRule" id="PRU00146"/>
    </source>
</evidence>
<dbReference type="Proteomes" id="UP000311919">
    <property type="component" value="Unassembled WGS sequence"/>
</dbReference>
<evidence type="ECO:0000256" key="1">
    <source>
        <dbReference type="ARBA" id="ARBA00004123"/>
    </source>
</evidence>
<dbReference type="InterPro" id="IPR050777">
    <property type="entry name" value="SET2_Histone-Lys_MeTrsfase"/>
</dbReference>
<feature type="domain" description="PHD-type" evidence="14">
    <location>
        <begin position="285"/>
        <end position="341"/>
    </location>
</feature>
<organism evidence="18 19">
    <name type="scientific">Schistosoma japonicum</name>
    <name type="common">Blood fluke</name>
    <dbReference type="NCBI Taxonomy" id="6182"/>
    <lineage>
        <taxon>Eukaryota</taxon>
        <taxon>Metazoa</taxon>
        <taxon>Spiralia</taxon>
        <taxon>Lophotrochozoa</taxon>
        <taxon>Platyhelminthes</taxon>
        <taxon>Trematoda</taxon>
        <taxon>Digenea</taxon>
        <taxon>Strigeidida</taxon>
        <taxon>Schistosomatoidea</taxon>
        <taxon>Schistosomatidae</taxon>
        <taxon>Schistosoma</taxon>
    </lineage>
</organism>
<dbReference type="Pfam" id="PF00628">
    <property type="entry name" value="PHD"/>
    <property type="match status" value="1"/>
</dbReference>
<feature type="compositionally biased region" description="Low complexity" evidence="13">
    <location>
        <begin position="957"/>
        <end position="972"/>
    </location>
</feature>
<feature type="domain" description="PWWP" evidence="16">
    <location>
        <begin position="511"/>
        <end position="573"/>
    </location>
</feature>
<feature type="region of interest" description="Disordered" evidence="13">
    <location>
        <begin position="941"/>
        <end position="972"/>
    </location>
</feature>
<keyword evidence="5 18" id="KW-0808">Transferase</keyword>
<dbReference type="Pfam" id="PF00856">
    <property type="entry name" value="SET"/>
    <property type="match status" value="1"/>
</dbReference>
<feature type="domain" description="AWS" evidence="17">
    <location>
        <begin position="680"/>
        <end position="740"/>
    </location>
</feature>
<keyword evidence="3" id="KW-0158">Chromosome</keyword>
<evidence type="ECO:0000256" key="11">
    <source>
        <dbReference type="ARBA" id="ARBA00023242"/>
    </source>
</evidence>
<evidence type="ECO:0000256" key="10">
    <source>
        <dbReference type="ARBA" id="ARBA00022853"/>
    </source>
</evidence>
<evidence type="ECO:0000256" key="9">
    <source>
        <dbReference type="ARBA" id="ARBA00022833"/>
    </source>
</evidence>
<dbReference type="Gene3D" id="3.30.40.10">
    <property type="entry name" value="Zinc/RING finger domain, C3HC4 (zinc finger)"/>
    <property type="match status" value="4"/>
</dbReference>
<evidence type="ECO:0000259" key="17">
    <source>
        <dbReference type="PROSITE" id="PS51215"/>
    </source>
</evidence>
<evidence type="ECO:0000256" key="8">
    <source>
        <dbReference type="ARBA" id="ARBA00022771"/>
    </source>
</evidence>
<feature type="domain" description="PHD-type" evidence="14">
    <location>
        <begin position="1051"/>
        <end position="1114"/>
    </location>
</feature>
<evidence type="ECO:0000256" key="6">
    <source>
        <dbReference type="ARBA" id="ARBA00022691"/>
    </source>
</evidence>
<dbReference type="SMART" id="SM00293">
    <property type="entry name" value="PWWP"/>
    <property type="match status" value="2"/>
</dbReference>
<keyword evidence="11" id="KW-0539">Nucleus</keyword>
<feature type="domain" description="PWWP" evidence="16">
    <location>
        <begin position="10"/>
        <end position="72"/>
    </location>
</feature>
<evidence type="ECO:0000313" key="18">
    <source>
        <dbReference type="EMBL" id="TNN20286.1"/>
    </source>
</evidence>
<gene>
    <name evidence="18" type="ORF">EWB00_004546</name>
</gene>
<keyword evidence="8 12" id="KW-0863">Zinc-finger</keyword>
<dbReference type="Gene3D" id="2.30.30.140">
    <property type="match status" value="2"/>
</dbReference>
<dbReference type="PROSITE" id="PS50016">
    <property type="entry name" value="ZF_PHD_2"/>
    <property type="match status" value="2"/>
</dbReference>
<evidence type="ECO:0000259" key="14">
    <source>
        <dbReference type="PROSITE" id="PS50016"/>
    </source>
</evidence>
<evidence type="ECO:0000256" key="2">
    <source>
        <dbReference type="ARBA" id="ARBA00004286"/>
    </source>
</evidence>
<dbReference type="SMART" id="SM00249">
    <property type="entry name" value="PHD"/>
    <property type="match status" value="4"/>
</dbReference>
<dbReference type="InterPro" id="IPR055198">
    <property type="entry name" value="NSD_PHD"/>
</dbReference>
<dbReference type="PANTHER" id="PTHR22884">
    <property type="entry name" value="SET DOMAIN PROTEINS"/>
    <property type="match status" value="1"/>
</dbReference>
<name>A0A4Z2DUT0_SCHJA</name>
<dbReference type="GO" id="GO:0005634">
    <property type="term" value="C:nucleus"/>
    <property type="evidence" value="ECO:0007669"/>
    <property type="project" value="UniProtKB-SubCell"/>
</dbReference>
<dbReference type="SUPFAM" id="SSF63748">
    <property type="entry name" value="Tudor/PWWP/MBT"/>
    <property type="match status" value="2"/>
</dbReference>
<dbReference type="PROSITE" id="PS50812">
    <property type="entry name" value="PWWP"/>
    <property type="match status" value="2"/>
</dbReference>
<dbReference type="SMART" id="SM00184">
    <property type="entry name" value="RING"/>
    <property type="match status" value="2"/>
</dbReference>
<dbReference type="OrthoDB" id="422362at2759"/>
<dbReference type="Pfam" id="PF00855">
    <property type="entry name" value="PWWP"/>
    <property type="match status" value="2"/>
</dbReference>
<protein>
    <submittedName>
        <fullName evidence="18">Histone-lysine N-methyltransferase NSD2</fullName>
    </submittedName>
</protein>
<dbReference type="InterPro" id="IPR013083">
    <property type="entry name" value="Znf_RING/FYVE/PHD"/>
</dbReference>
<keyword evidence="10" id="KW-0156">Chromatin regulator</keyword>
<feature type="region of interest" description="Disordered" evidence="13">
    <location>
        <begin position="232"/>
        <end position="266"/>
    </location>
</feature>
<dbReference type="SUPFAM" id="SSF57903">
    <property type="entry name" value="FYVE/PHD zinc finger"/>
    <property type="match status" value="3"/>
</dbReference>
<dbReference type="InterPro" id="IPR001841">
    <property type="entry name" value="Znf_RING"/>
</dbReference>
<dbReference type="InterPro" id="IPR011011">
    <property type="entry name" value="Znf_FYVE_PHD"/>
</dbReference>
<comment type="subcellular location">
    <subcellularLocation>
        <location evidence="2">Chromosome</location>
    </subcellularLocation>
    <subcellularLocation>
        <location evidence="1">Nucleus</location>
    </subcellularLocation>
</comment>
<dbReference type="CDD" id="cd15568">
    <property type="entry name" value="PHD5_NSD"/>
    <property type="match status" value="1"/>
</dbReference>
<evidence type="ECO:0000313" key="19">
    <source>
        <dbReference type="Proteomes" id="UP000311919"/>
    </source>
</evidence>
<dbReference type="CDD" id="cd15489">
    <property type="entry name" value="PHD_SF"/>
    <property type="match status" value="1"/>
</dbReference>
<accession>A0A4Z2DUT0</accession>
<feature type="domain" description="SET" evidence="15">
    <location>
        <begin position="756"/>
        <end position="889"/>
    </location>
</feature>
<comment type="caution">
    <text evidence="18">The sequence shown here is derived from an EMBL/GenBank/DDBJ whole genome shotgun (WGS) entry which is preliminary data.</text>
</comment>
<dbReference type="InterPro" id="IPR001214">
    <property type="entry name" value="SET_dom"/>
</dbReference>
<dbReference type="CDD" id="cd15565">
    <property type="entry name" value="PHD2_NSD"/>
    <property type="match status" value="1"/>
</dbReference>
<dbReference type="Gene3D" id="2.170.270.10">
    <property type="entry name" value="SET domain"/>
    <property type="match status" value="1"/>
</dbReference>
<dbReference type="InterPro" id="IPR000313">
    <property type="entry name" value="PWWP_dom"/>
</dbReference>
<evidence type="ECO:0000256" key="5">
    <source>
        <dbReference type="ARBA" id="ARBA00022679"/>
    </source>
</evidence>
<dbReference type="CDD" id="cd20144">
    <property type="entry name" value="PWWP_NSD_rpt1"/>
    <property type="match status" value="1"/>
</dbReference>
<dbReference type="CDD" id="cd05838">
    <property type="entry name" value="PWWP_NSD_rpt2"/>
    <property type="match status" value="1"/>
</dbReference>